<gene>
    <name evidence="2" type="ORF">O3M35_008123</name>
</gene>
<evidence type="ECO:0000313" key="3">
    <source>
        <dbReference type="Proteomes" id="UP001461498"/>
    </source>
</evidence>
<feature type="compositionally biased region" description="Basic residues" evidence="1">
    <location>
        <begin position="34"/>
        <end position="54"/>
    </location>
</feature>
<feature type="region of interest" description="Disordered" evidence="1">
    <location>
        <begin position="194"/>
        <end position="220"/>
    </location>
</feature>
<dbReference type="Proteomes" id="UP001461498">
    <property type="component" value="Unassembled WGS sequence"/>
</dbReference>
<dbReference type="AlphaFoldDB" id="A0AAW1D6N8"/>
<protein>
    <submittedName>
        <fullName evidence="2">Uncharacterized protein</fullName>
    </submittedName>
</protein>
<organism evidence="2 3">
    <name type="scientific">Rhynocoris fuscipes</name>
    <dbReference type="NCBI Taxonomy" id="488301"/>
    <lineage>
        <taxon>Eukaryota</taxon>
        <taxon>Metazoa</taxon>
        <taxon>Ecdysozoa</taxon>
        <taxon>Arthropoda</taxon>
        <taxon>Hexapoda</taxon>
        <taxon>Insecta</taxon>
        <taxon>Pterygota</taxon>
        <taxon>Neoptera</taxon>
        <taxon>Paraneoptera</taxon>
        <taxon>Hemiptera</taxon>
        <taxon>Heteroptera</taxon>
        <taxon>Panheteroptera</taxon>
        <taxon>Cimicomorpha</taxon>
        <taxon>Reduviidae</taxon>
        <taxon>Harpactorinae</taxon>
        <taxon>Harpactorini</taxon>
        <taxon>Rhynocoris</taxon>
    </lineage>
</organism>
<feature type="region of interest" description="Disordered" evidence="1">
    <location>
        <begin position="282"/>
        <end position="305"/>
    </location>
</feature>
<feature type="region of interest" description="Disordered" evidence="1">
    <location>
        <begin position="354"/>
        <end position="377"/>
    </location>
</feature>
<feature type="region of interest" description="Disordered" evidence="1">
    <location>
        <begin position="1"/>
        <end position="82"/>
    </location>
</feature>
<name>A0AAW1D6N8_9HEMI</name>
<sequence length="514" mass="58891">MSNLTPQKRKSSLPLEKKLEVYEFEVDENEPKTKQKKKRGPKPGTKNKGKRVVVSKKIGVKSPPKNETNKKPLSKLKTGLVPSVKNEIQKDILSTKNSSSPLFENKRRPNEGLKHLRSINQKDNVIHQISEGTSIKNDTPKKMNTILSQVNHSSRRKHSVNEKILIESDQKENLIHPESKENLYKNRKILTPKKRTSKADCKVKNSRSNENQTISSSTPIRNENTFYNTIEVPVLFHNAQDASPQKNDKSLSKQKPVFSALSDDENVDKSYSETHALDPLFHPSCRSIRNNDRPSSSSFYHDSSYDREVSASTPVKYNNDTCNSSVHNCFGFDELEEFEEPLVSPIKVIDDGISTHSGESHYTPYKTPGKVKTPEKKDEIPVTQVIRMLKFGNDDDNVETKSKSSSSGGTSPIFNDIDEDNRLMIVDETVIKPRKLDNTVSRAPRRSYERPPYLRKKHKDYEEEEHSDEEIHEKTVKPKKKHGPSKKEQDEMQKWIRAFNSQCQEIEKFDLLVE</sequence>
<evidence type="ECO:0000313" key="2">
    <source>
        <dbReference type="EMBL" id="KAK9506132.1"/>
    </source>
</evidence>
<evidence type="ECO:0000256" key="1">
    <source>
        <dbReference type="SAM" id="MobiDB-lite"/>
    </source>
</evidence>
<keyword evidence="3" id="KW-1185">Reference proteome</keyword>
<proteinExistence type="predicted"/>
<comment type="caution">
    <text evidence="2">The sequence shown here is derived from an EMBL/GenBank/DDBJ whole genome shotgun (WGS) entry which is preliminary data.</text>
</comment>
<accession>A0AAW1D6N8</accession>
<feature type="region of interest" description="Disordered" evidence="1">
    <location>
        <begin position="437"/>
        <end position="491"/>
    </location>
</feature>
<feature type="compositionally biased region" description="Polar residues" evidence="1">
    <location>
        <begin position="206"/>
        <end position="220"/>
    </location>
</feature>
<reference evidence="2 3" key="1">
    <citation type="submission" date="2022-12" db="EMBL/GenBank/DDBJ databases">
        <title>Chromosome-level genome assembly of true bugs.</title>
        <authorList>
            <person name="Ma L."/>
            <person name="Li H."/>
        </authorList>
    </citation>
    <scope>NUCLEOTIDE SEQUENCE [LARGE SCALE GENOMIC DNA]</scope>
    <source>
        <strain evidence="2">Lab_2022b</strain>
    </source>
</reference>
<feature type="region of interest" description="Disordered" evidence="1">
    <location>
        <begin position="393"/>
        <end position="416"/>
    </location>
</feature>
<dbReference type="EMBL" id="JAPXFL010000005">
    <property type="protein sequence ID" value="KAK9506132.1"/>
    <property type="molecule type" value="Genomic_DNA"/>
</dbReference>